<dbReference type="GO" id="GO:0005634">
    <property type="term" value="C:nucleus"/>
    <property type="evidence" value="ECO:0007669"/>
    <property type="project" value="TreeGrafter"/>
</dbReference>
<proteinExistence type="predicted"/>
<keyword evidence="3 6" id="KW-0547">Nucleotide-binding</keyword>
<evidence type="ECO:0000256" key="1">
    <source>
        <dbReference type="ARBA" id="ARBA00012023"/>
    </source>
</evidence>
<evidence type="ECO:0000313" key="9">
    <source>
        <dbReference type="Proteomes" id="UP000197138"/>
    </source>
</evidence>
<dbReference type="EMBL" id="PGOL01005439">
    <property type="protein sequence ID" value="PKI35160.1"/>
    <property type="molecule type" value="Genomic_DNA"/>
</dbReference>
<evidence type="ECO:0000313" key="7">
    <source>
        <dbReference type="EMBL" id="OWM80863.1"/>
    </source>
</evidence>
<dbReference type="GO" id="GO:0005524">
    <property type="term" value="F:ATP binding"/>
    <property type="evidence" value="ECO:0007669"/>
    <property type="project" value="UniProtKB-KW"/>
</dbReference>
<dbReference type="Proteomes" id="UP000197138">
    <property type="component" value="Unassembled WGS sequence"/>
</dbReference>
<dbReference type="Pfam" id="PF06090">
    <property type="entry name" value="Ins_P5_2-kin"/>
    <property type="match status" value="1"/>
</dbReference>
<organism evidence="7 9">
    <name type="scientific">Punica granatum</name>
    <name type="common">Pomegranate</name>
    <dbReference type="NCBI Taxonomy" id="22663"/>
    <lineage>
        <taxon>Eukaryota</taxon>
        <taxon>Viridiplantae</taxon>
        <taxon>Streptophyta</taxon>
        <taxon>Embryophyta</taxon>
        <taxon>Tracheophyta</taxon>
        <taxon>Spermatophyta</taxon>
        <taxon>Magnoliopsida</taxon>
        <taxon>eudicotyledons</taxon>
        <taxon>Gunneridae</taxon>
        <taxon>Pentapetalae</taxon>
        <taxon>rosids</taxon>
        <taxon>malvids</taxon>
        <taxon>Myrtales</taxon>
        <taxon>Lythraceae</taxon>
        <taxon>Punica</taxon>
    </lineage>
</organism>
<keyword evidence="10" id="KW-1185">Reference proteome</keyword>
<comment type="domain">
    <text evidence="6">The EXKPK motif is conserved in inositol-pentakisphosphate 2-kinases of both family 1 and 2.</text>
</comment>
<dbReference type="InterPro" id="IPR043001">
    <property type="entry name" value="IP5_2-K_N_lobe"/>
</dbReference>
<reference evidence="7" key="2">
    <citation type="submission" date="2017-06" db="EMBL/GenBank/DDBJ databases">
        <title>The pomegranate genome and the genomics of punicalagin biosynthesis.</title>
        <authorList>
            <person name="Xu C."/>
        </authorList>
    </citation>
    <scope>NUCLEOTIDE SEQUENCE [LARGE SCALE GENOMIC DNA]</scope>
    <source>
        <tissue evidence="7">Fresh leaf</tissue>
    </source>
</reference>
<evidence type="ECO:0000256" key="6">
    <source>
        <dbReference type="RuleBase" id="RU364126"/>
    </source>
</evidence>
<reference evidence="9" key="1">
    <citation type="journal article" date="2017" name="Plant J.">
        <title>The pomegranate (Punica granatum L.) genome and the genomics of punicalagin biosynthesis.</title>
        <authorList>
            <person name="Qin G."/>
            <person name="Xu C."/>
            <person name="Ming R."/>
            <person name="Tang H."/>
            <person name="Guyot R."/>
            <person name="Kramer E.M."/>
            <person name="Hu Y."/>
            <person name="Yi X."/>
            <person name="Qi Y."/>
            <person name="Xu X."/>
            <person name="Gao Z."/>
            <person name="Pan H."/>
            <person name="Jian J."/>
            <person name="Tian Y."/>
            <person name="Yue Z."/>
            <person name="Xu Y."/>
        </authorList>
    </citation>
    <scope>NUCLEOTIDE SEQUENCE [LARGE SCALE GENOMIC DNA]</scope>
    <source>
        <strain evidence="9">cv. Dabenzi</strain>
    </source>
</reference>
<dbReference type="InterPro" id="IPR009286">
    <property type="entry name" value="Ins_P5_2-kin"/>
</dbReference>
<sequence>MDQVLEERDAADWVYRGEGAANIVVAYTGSSPALAGKVLRIQKVPEKESNFIHGSAFSANERLLWKDHKELVLSPTRDMAAQLYLEHVMSPLLGSKHVDAGIQVLVSQEFLEAVEENINGRRPVWRINAAKVNRDCKHALLLSDHSCFPRGIMNDEPCISIEIKPKCGFLPSSRYIAKRNAIKRSITRFKMHQALKFHDKEVSKISDYDPLDLFSGSKDRMYKALKALYDTPQNNFRVFMDGSLILGDLGGSADSTTRVIGENLEDVLKSIIQADDGLRTRRFLELIIEAVRKSGVLDRLLDVQKLDTYNIEGAIHAYYNIVSRPCIVCKELGEDGWFHKRNSLHSLSLEESLKIVKDFLISATVKDCSLMICFRPRGAASDSSFSSVHLESTGQFFDYKAFFIDLDLKPLDKMEHYYKLDQKIVRWYTQIARDECSDKRDGCIELYSNTN</sequence>
<dbReference type="GO" id="GO:0035299">
    <property type="term" value="F:inositol-1,3,4,5,6-pentakisphosphate 2-kinase activity"/>
    <property type="evidence" value="ECO:0007669"/>
    <property type="project" value="UniProtKB-EC"/>
</dbReference>
<protein>
    <recommendedName>
        <fullName evidence="1 6">Inositol-pentakisphosphate 2-kinase</fullName>
        <ecNumber evidence="1 6">2.7.1.158</ecNumber>
    </recommendedName>
</protein>
<dbReference type="PANTHER" id="PTHR14456:SF2">
    <property type="entry name" value="INOSITOL-PENTAKISPHOSPHATE 2-KINASE"/>
    <property type="match status" value="1"/>
</dbReference>
<comment type="catalytic activity">
    <reaction evidence="6">
        <text>1D-myo-inositol 1,3,4,5,6-pentakisphosphate + ATP = 1D-myo-inositol hexakisphosphate + ADP + H(+)</text>
        <dbReference type="Rhea" id="RHEA:20313"/>
        <dbReference type="ChEBI" id="CHEBI:15378"/>
        <dbReference type="ChEBI" id="CHEBI:30616"/>
        <dbReference type="ChEBI" id="CHEBI:57733"/>
        <dbReference type="ChEBI" id="CHEBI:58130"/>
        <dbReference type="ChEBI" id="CHEBI:456216"/>
        <dbReference type="EC" id="2.7.1.158"/>
    </reaction>
</comment>
<evidence type="ECO:0000313" key="10">
    <source>
        <dbReference type="Proteomes" id="UP000233551"/>
    </source>
</evidence>
<dbReference type="EC" id="2.7.1.158" evidence="1 6"/>
<keyword evidence="2 6" id="KW-0808">Transferase</keyword>
<dbReference type="GeneID" id="116209551"/>
<dbReference type="GO" id="GO:0032958">
    <property type="term" value="P:inositol phosphate biosynthetic process"/>
    <property type="evidence" value="ECO:0007669"/>
    <property type="project" value="TreeGrafter"/>
</dbReference>
<reference evidence="8 10" key="3">
    <citation type="submission" date="2017-11" db="EMBL/GenBank/DDBJ databases">
        <title>De-novo sequencing of pomegranate (Punica granatum L.) genome.</title>
        <authorList>
            <person name="Akparov Z."/>
            <person name="Amiraslanov A."/>
            <person name="Hajiyeva S."/>
            <person name="Abbasov M."/>
            <person name="Kaur K."/>
            <person name="Hamwieh A."/>
            <person name="Solovyev V."/>
            <person name="Salamov A."/>
            <person name="Braich B."/>
            <person name="Kosarev P."/>
            <person name="Mahmoud A."/>
            <person name="Hajiyev E."/>
            <person name="Babayeva S."/>
            <person name="Izzatullayeva V."/>
            <person name="Mammadov A."/>
            <person name="Mammadov A."/>
            <person name="Sharifova S."/>
            <person name="Ojaghi J."/>
            <person name="Eynullazada K."/>
            <person name="Bayramov B."/>
            <person name="Abdulazimova A."/>
            <person name="Shahmuradov I."/>
        </authorList>
    </citation>
    <scope>NUCLEOTIDE SEQUENCE [LARGE SCALE GENOMIC DNA]</scope>
    <source>
        <strain evidence="8">AG2017</strain>
        <strain evidence="10">cv. AG2017</strain>
        <tissue evidence="8">Leaf</tissue>
    </source>
</reference>
<evidence type="ECO:0000256" key="5">
    <source>
        <dbReference type="ARBA" id="ARBA00022840"/>
    </source>
</evidence>
<dbReference type="PANTHER" id="PTHR14456">
    <property type="entry name" value="INOSITOL POLYPHOSPHATE KINASE 1"/>
    <property type="match status" value="1"/>
</dbReference>
<gene>
    <name evidence="7" type="ORF">CDL15_Pgr006894</name>
    <name evidence="8" type="ORF">CRG98_044435</name>
</gene>
<keyword evidence="5 6" id="KW-0067">ATP-binding</keyword>
<keyword evidence="4 6" id="KW-0418">Kinase</keyword>
<name>A0A218X7G8_PUNGR</name>
<comment type="caution">
    <text evidence="7">The sequence shown here is derived from an EMBL/GenBank/DDBJ whole genome shotgun (WGS) entry which is preliminary data.</text>
</comment>
<evidence type="ECO:0000313" key="8">
    <source>
        <dbReference type="EMBL" id="PKI35160.1"/>
    </source>
</evidence>
<dbReference type="OrthoDB" id="272370at2759"/>
<dbReference type="EMBL" id="MTKT01002214">
    <property type="protein sequence ID" value="OWM80863.1"/>
    <property type="molecule type" value="Genomic_DNA"/>
</dbReference>
<dbReference type="Gene3D" id="3.30.200.110">
    <property type="entry name" value="Inositol-pentakisphosphate 2-kinase, N-lobe"/>
    <property type="match status" value="1"/>
</dbReference>
<evidence type="ECO:0000256" key="3">
    <source>
        <dbReference type="ARBA" id="ARBA00022741"/>
    </source>
</evidence>
<dbReference type="AlphaFoldDB" id="A0A218X7G8"/>
<evidence type="ECO:0000256" key="4">
    <source>
        <dbReference type="ARBA" id="ARBA00022777"/>
    </source>
</evidence>
<comment type="function">
    <text evidence="6">Phosphorylates Ins(1,3,4,5,6)P5 at position 2 to form Ins(1,2,3,4,5,6)P6 (InsP6 or phytate).</text>
</comment>
<evidence type="ECO:0000256" key="2">
    <source>
        <dbReference type="ARBA" id="ARBA00022679"/>
    </source>
</evidence>
<dbReference type="Proteomes" id="UP000233551">
    <property type="component" value="Unassembled WGS sequence"/>
</dbReference>
<dbReference type="STRING" id="22663.A0A218X7G8"/>
<accession>A0A218X7G8</accession>